<evidence type="ECO:0000256" key="2">
    <source>
        <dbReference type="ARBA" id="ARBA00023002"/>
    </source>
</evidence>
<evidence type="ECO:0000313" key="7">
    <source>
        <dbReference type="EMBL" id="MCC2028157.1"/>
    </source>
</evidence>
<dbReference type="InterPro" id="IPR050857">
    <property type="entry name" value="D-2-hydroxyacid_DH"/>
</dbReference>
<dbReference type="GO" id="GO:0016616">
    <property type="term" value="F:oxidoreductase activity, acting on the CH-OH group of donors, NAD or NADP as acceptor"/>
    <property type="evidence" value="ECO:0007669"/>
    <property type="project" value="InterPro"/>
</dbReference>
<evidence type="ECO:0000259" key="5">
    <source>
        <dbReference type="Pfam" id="PF00389"/>
    </source>
</evidence>
<evidence type="ECO:0000313" key="8">
    <source>
        <dbReference type="Proteomes" id="UP001139289"/>
    </source>
</evidence>
<dbReference type="InterPro" id="IPR006139">
    <property type="entry name" value="D-isomer_2_OHA_DH_cat_dom"/>
</dbReference>
<evidence type="ECO:0000256" key="4">
    <source>
        <dbReference type="RuleBase" id="RU003719"/>
    </source>
</evidence>
<dbReference type="AlphaFoldDB" id="A0A9X1LM58"/>
<dbReference type="SUPFAM" id="SSF51735">
    <property type="entry name" value="NAD(P)-binding Rossmann-fold domains"/>
    <property type="match status" value="1"/>
</dbReference>
<proteinExistence type="inferred from homology"/>
<keyword evidence="3" id="KW-0520">NAD</keyword>
<keyword evidence="8" id="KW-1185">Reference proteome</keyword>
<name>A0A9X1LM58_9MICO</name>
<dbReference type="Pfam" id="PF00389">
    <property type="entry name" value="2-Hacid_dh"/>
    <property type="match status" value="1"/>
</dbReference>
<dbReference type="PANTHER" id="PTHR42789:SF1">
    <property type="entry name" value="D-ISOMER SPECIFIC 2-HYDROXYACID DEHYDROGENASE FAMILY PROTEIN (AFU_ORTHOLOGUE AFUA_6G10090)"/>
    <property type="match status" value="1"/>
</dbReference>
<keyword evidence="2 4" id="KW-0560">Oxidoreductase</keyword>
<comment type="caution">
    <text evidence="7">The sequence shown here is derived from an EMBL/GenBank/DDBJ whole genome shotgun (WGS) entry which is preliminary data.</text>
</comment>
<dbReference type="InterPro" id="IPR006140">
    <property type="entry name" value="D-isomer_DH_NAD-bd"/>
</dbReference>
<evidence type="ECO:0000259" key="6">
    <source>
        <dbReference type="Pfam" id="PF02826"/>
    </source>
</evidence>
<accession>A0A9X1LM58</accession>
<dbReference type="CDD" id="cd12172">
    <property type="entry name" value="PGDH_like_2"/>
    <property type="match status" value="1"/>
</dbReference>
<dbReference type="InterPro" id="IPR036291">
    <property type="entry name" value="NAD(P)-bd_dom_sf"/>
</dbReference>
<dbReference type="EMBL" id="JAGTTM010000001">
    <property type="protein sequence ID" value="MCC2028157.1"/>
    <property type="molecule type" value="Genomic_DNA"/>
</dbReference>
<feature type="domain" description="D-isomer specific 2-hydroxyacid dehydrogenase NAD-binding" evidence="6">
    <location>
        <begin position="118"/>
        <end position="291"/>
    </location>
</feature>
<dbReference type="PANTHER" id="PTHR42789">
    <property type="entry name" value="D-ISOMER SPECIFIC 2-HYDROXYACID DEHYDROGENASE FAMILY PROTEIN (AFU_ORTHOLOGUE AFUA_6G10090)"/>
    <property type="match status" value="1"/>
</dbReference>
<organism evidence="7 8">
    <name type="scientific">Microbacterium tenebrionis</name>
    <dbReference type="NCBI Taxonomy" id="2830665"/>
    <lineage>
        <taxon>Bacteria</taxon>
        <taxon>Bacillati</taxon>
        <taxon>Actinomycetota</taxon>
        <taxon>Actinomycetes</taxon>
        <taxon>Micrococcales</taxon>
        <taxon>Microbacteriaceae</taxon>
        <taxon>Microbacterium</taxon>
    </lineage>
</organism>
<gene>
    <name evidence="7" type="ORF">KEC56_01210</name>
</gene>
<evidence type="ECO:0000256" key="3">
    <source>
        <dbReference type="ARBA" id="ARBA00023027"/>
    </source>
</evidence>
<protein>
    <submittedName>
        <fullName evidence="7">Phosphoglycerate dehydrogenase</fullName>
    </submittedName>
</protein>
<dbReference type="Pfam" id="PF02826">
    <property type="entry name" value="2-Hacid_dh_C"/>
    <property type="match status" value="1"/>
</dbReference>
<sequence length="326" mass="33322">MVRGRRALMGVILATSRSFSDGDIDFVARAAAAGHEIVRGPAHHDLGELAPLLANADAWIAGTGPVTAAHLDAGPRLKIVARYGVGTEAVDLDAAAARGIPVTNTPGANANAVADHAVGLMLAALRLIPDGDRRVRQGDWSVRRGRELGAATVGIVGFGRIGQGVAGRLTGFGPRILAADPFLDAGRVRDLGAEPTGLDELFRTADLITLHAPGGQRLIDAQRLAGIRPGAVIVNTARPDLVDESALAAALRDGRVSGYAADTLDGDTAASSSALLADDLADRVIVTPHLGAQTTQAVDNMGSMSLDDALAVLAGRTPAHPVKGSS</sequence>
<evidence type="ECO:0000256" key="1">
    <source>
        <dbReference type="ARBA" id="ARBA00005854"/>
    </source>
</evidence>
<dbReference type="Proteomes" id="UP001139289">
    <property type="component" value="Unassembled WGS sequence"/>
</dbReference>
<dbReference type="GO" id="GO:0051287">
    <property type="term" value="F:NAD binding"/>
    <property type="evidence" value="ECO:0007669"/>
    <property type="project" value="InterPro"/>
</dbReference>
<comment type="similarity">
    <text evidence="1 4">Belongs to the D-isomer specific 2-hydroxyacid dehydrogenase family.</text>
</comment>
<reference evidence="7" key="1">
    <citation type="submission" date="2021-04" db="EMBL/GenBank/DDBJ databases">
        <title>Microbacterium tenobrionis sp. nov. and Microbacterium allomyrinae sp. nov., isolated from larvae of Tenobrio molitor and Allomyrina dichotoma, respectively.</title>
        <authorList>
            <person name="Lee S.D."/>
        </authorList>
    </citation>
    <scope>NUCLEOTIDE SEQUENCE</scope>
    <source>
        <strain evidence="7">YMB-B2</strain>
    </source>
</reference>
<dbReference type="Gene3D" id="3.40.50.720">
    <property type="entry name" value="NAD(P)-binding Rossmann-like Domain"/>
    <property type="match status" value="2"/>
</dbReference>
<feature type="domain" description="D-isomer specific 2-hydroxyacid dehydrogenase catalytic" evidence="5">
    <location>
        <begin position="45"/>
        <end position="323"/>
    </location>
</feature>
<dbReference type="SUPFAM" id="SSF52283">
    <property type="entry name" value="Formate/glycerate dehydrogenase catalytic domain-like"/>
    <property type="match status" value="1"/>
</dbReference>